<dbReference type="CDD" id="cd07709">
    <property type="entry name" value="flavodiiron_proteins_MBL-fold"/>
    <property type="match status" value="1"/>
</dbReference>
<dbReference type="KEGG" id="byl:A4V09_08040"/>
<evidence type="ECO:0000259" key="5">
    <source>
        <dbReference type="PROSITE" id="PS50902"/>
    </source>
</evidence>
<accession>A0A1C7I9Y1</accession>
<dbReference type="InterPro" id="IPR029039">
    <property type="entry name" value="Flavoprotein-like_sf"/>
</dbReference>
<dbReference type="RefSeq" id="WP_065541914.1">
    <property type="nucleotide sequence ID" value="NZ_CP015405.2"/>
</dbReference>
<dbReference type="InterPro" id="IPR008254">
    <property type="entry name" value="Flavodoxin/NO_synth"/>
</dbReference>
<reference evidence="6" key="1">
    <citation type="submission" date="2017-04" db="EMBL/GenBank/DDBJ databases">
        <title>Complete Genome Sequences of Twelve Strains of a Stable Defined Moderately Diverse Mouse Microbiota 2 (sDMDMm2).</title>
        <authorList>
            <person name="Uchimura Y."/>
            <person name="Wyss M."/>
            <person name="Brugiroux S."/>
            <person name="Limenitakis J.P."/>
            <person name="Stecher B."/>
            <person name="McCoy K.D."/>
            <person name="Macpherson A.J."/>
        </authorList>
    </citation>
    <scope>NUCLEOTIDE SEQUENCE</scope>
    <source>
        <strain evidence="6">YL58</strain>
    </source>
</reference>
<dbReference type="PIRSF" id="PIRSF005243">
    <property type="entry name" value="ROO"/>
    <property type="match status" value="1"/>
</dbReference>
<dbReference type="OrthoDB" id="9807946at2"/>
<evidence type="ECO:0000256" key="4">
    <source>
        <dbReference type="ARBA" id="ARBA00022982"/>
    </source>
</evidence>
<dbReference type="InterPro" id="IPR016440">
    <property type="entry name" value="Rubredoxin-O_OxRdtase"/>
</dbReference>
<dbReference type="InterPro" id="IPR045761">
    <property type="entry name" value="ODP_dom"/>
</dbReference>
<dbReference type="Gene3D" id="3.60.15.10">
    <property type="entry name" value="Ribonuclease Z/Hydroxyacylglutathione hydrolase-like"/>
    <property type="match status" value="1"/>
</dbReference>
<evidence type="ECO:0000313" key="6">
    <source>
        <dbReference type="EMBL" id="ANU75724.1"/>
    </source>
</evidence>
<dbReference type="InterPro" id="IPR001279">
    <property type="entry name" value="Metallo-B-lactamas"/>
</dbReference>
<dbReference type="Proteomes" id="UP000092574">
    <property type="component" value="Chromosome"/>
</dbReference>
<dbReference type="Pfam" id="PF19583">
    <property type="entry name" value="ODP"/>
    <property type="match status" value="1"/>
</dbReference>
<proteinExistence type="inferred from homology"/>
<dbReference type="SUPFAM" id="SSF52218">
    <property type="entry name" value="Flavoproteins"/>
    <property type="match status" value="1"/>
</dbReference>
<dbReference type="InterPro" id="IPR001226">
    <property type="entry name" value="Flavodoxin_CS"/>
</dbReference>
<dbReference type="PROSITE" id="PS00201">
    <property type="entry name" value="FLAVODOXIN"/>
    <property type="match status" value="1"/>
</dbReference>
<dbReference type="SMART" id="SM00849">
    <property type="entry name" value="Lactamase_B"/>
    <property type="match status" value="1"/>
</dbReference>
<dbReference type="PROSITE" id="PS50902">
    <property type="entry name" value="FLAVODOXIN_LIKE"/>
    <property type="match status" value="1"/>
</dbReference>
<dbReference type="GO" id="GO:0010181">
    <property type="term" value="F:FMN binding"/>
    <property type="evidence" value="ECO:0007669"/>
    <property type="project" value="InterPro"/>
</dbReference>
<dbReference type="InterPro" id="IPR036866">
    <property type="entry name" value="RibonucZ/Hydroxyglut_hydro"/>
</dbReference>
<gene>
    <name evidence="6" type="ORF">A4V09_08040</name>
</gene>
<organism evidence="6 7">
    <name type="scientific">Blautia pseudococcoides</name>
    <dbReference type="NCBI Taxonomy" id="1796616"/>
    <lineage>
        <taxon>Bacteria</taxon>
        <taxon>Bacillati</taxon>
        <taxon>Bacillota</taxon>
        <taxon>Clostridia</taxon>
        <taxon>Lachnospirales</taxon>
        <taxon>Lachnospiraceae</taxon>
        <taxon>Blautia</taxon>
    </lineage>
</organism>
<dbReference type="Gene3D" id="3.40.50.360">
    <property type="match status" value="1"/>
</dbReference>
<dbReference type="STRING" id="1796616.A4V09_08040"/>
<dbReference type="PANTHER" id="PTHR32145">
    <property type="entry name" value="DIFLAVIN FLAVOPROTEIN A 2-RELATED"/>
    <property type="match status" value="1"/>
</dbReference>
<feature type="domain" description="Flavodoxin-like" evidence="5">
    <location>
        <begin position="256"/>
        <end position="396"/>
    </location>
</feature>
<dbReference type="GO" id="GO:0046872">
    <property type="term" value="F:metal ion binding"/>
    <property type="evidence" value="ECO:0007669"/>
    <property type="project" value="InterPro"/>
</dbReference>
<keyword evidence="7" id="KW-1185">Reference proteome</keyword>
<dbReference type="EMBL" id="CP015405">
    <property type="protein sequence ID" value="ANU75724.1"/>
    <property type="molecule type" value="Genomic_DNA"/>
</dbReference>
<dbReference type="PANTHER" id="PTHR32145:SF20">
    <property type="entry name" value="FLAVOPROTEIN"/>
    <property type="match status" value="1"/>
</dbReference>
<dbReference type="GO" id="GO:0009055">
    <property type="term" value="F:electron transfer activity"/>
    <property type="evidence" value="ECO:0007669"/>
    <property type="project" value="InterPro"/>
</dbReference>
<evidence type="ECO:0000256" key="1">
    <source>
        <dbReference type="ARBA" id="ARBA00001962"/>
    </source>
</evidence>
<dbReference type="AlphaFoldDB" id="A0A1C7I9Y1"/>
<comment type="cofactor">
    <cofactor evidence="1">
        <name>Fe cation</name>
        <dbReference type="ChEBI" id="CHEBI:24875"/>
    </cofactor>
</comment>
<evidence type="ECO:0000256" key="3">
    <source>
        <dbReference type="ARBA" id="ARBA00022448"/>
    </source>
</evidence>
<evidence type="ECO:0000313" key="7">
    <source>
        <dbReference type="Proteomes" id="UP000092574"/>
    </source>
</evidence>
<dbReference type="Pfam" id="PF00258">
    <property type="entry name" value="Flavodoxin_1"/>
    <property type="match status" value="1"/>
</dbReference>
<dbReference type="GO" id="GO:0016651">
    <property type="term" value="F:oxidoreductase activity, acting on NAD(P)H"/>
    <property type="evidence" value="ECO:0007669"/>
    <property type="project" value="UniProtKB-ARBA"/>
</dbReference>
<keyword evidence="3" id="KW-0813">Transport</keyword>
<dbReference type="InterPro" id="IPR051285">
    <property type="entry name" value="NADH_oxidoreductase_modular"/>
</dbReference>
<keyword evidence="4" id="KW-0249">Electron transport</keyword>
<dbReference type="SUPFAM" id="SSF56281">
    <property type="entry name" value="Metallo-hydrolase/oxidoreductase"/>
    <property type="match status" value="1"/>
</dbReference>
<protein>
    <submittedName>
        <fullName evidence="6">Flavodoxin</fullName>
    </submittedName>
</protein>
<sequence length="404" mass="45365">MHCTRKLNDTISWVGGNDRRLALFENLFPIPRGVSYNSYLITDEKTALIDTVDASITHQFMENIYYVLDGRSLDYLIINHMEPDHCANIEELLLRFPDLKVVGNAKTLAFAKQFYDTDLEGKTITVKENDSISLGAHTLRFYFAPMVHWPEVMVTYEESEKILFSADAFGSFGALNGHLFSDEVDFDKDWLPDARRYYSNIVGKYGVQVTSALKKLSGLDIRMICPLHGPVWRENLEYLLDKYAHWSSYLPEEQAVALFYASMYGDTENAANILAAGLAESGVRNLAVYDISNTHISTLIAEAFRCSHLVIASPTYNGGIYPAALNLLHDMKALNLQNRTIGLIENGTWAPTSTKQIRALLEEMKQMRILEPAVTIKSALKGDSMDKLNALKESILASLQANAE</sequence>
<name>A0A1C7I9Y1_9FIRM</name>
<comment type="similarity">
    <text evidence="2">In the N-terminal section; belongs to the zinc metallo-hydrolase group 3 family.</text>
</comment>
<evidence type="ECO:0000256" key="2">
    <source>
        <dbReference type="ARBA" id="ARBA00007121"/>
    </source>
</evidence>